<dbReference type="RefSeq" id="WP_020581633.1">
    <property type="nucleotide sequence ID" value="NZ_JOJP01000001.1"/>
</dbReference>
<protein>
    <recommendedName>
        <fullName evidence="4">CHRD domain-containing protein</fullName>
    </recommendedName>
</protein>
<evidence type="ECO:0008006" key="4">
    <source>
        <dbReference type="Google" id="ProtNLM"/>
    </source>
</evidence>
<dbReference type="PANTHER" id="PTHR38769:SF1">
    <property type="entry name" value="UPF0381 PROTEIN YFCZ-RELATED"/>
    <property type="match status" value="1"/>
</dbReference>
<dbReference type="Pfam" id="PF04175">
    <property type="entry name" value="DUF406"/>
    <property type="match status" value="1"/>
</dbReference>
<dbReference type="GO" id="GO:0005829">
    <property type="term" value="C:cytosol"/>
    <property type="evidence" value="ECO:0007669"/>
    <property type="project" value="TreeGrafter"/>
</dbReference>
<dbReference type="InterPro" id="IPR035571">
    <property type="entry name" value="UPF0234-like_C"/>
</dbReference>
<accession>A0A081KFK9</accession>
<proteinExistence type="inferred from homology"/>
<dbReference type="InterPro" id="IPR005272">
    <property type="entry name" value="DUF406"/>
</dbReference>
<evidence type="ECO:0000313" key="3">
    <source>
        <dbReference type="Proteomes" id="UP000027997"/>
    </source>
</evidence>
<comment type="similarity">
    <text evidence="1">Belongs to the UPF0381 family.</text>
</comment>
<gene>
    <name evidence="2" type="ORF">GV64_21385</name>
</gene>
<dbReference type="STRING" id="305900.GV64_21385"/>
<dbReference type="Proteomes" id="UP000027997">
    <property type="component" value="Unassembled WGS sequence"/>
</dbReference>
<comment type="caution">
    <text evidence="2">The sequence shown here is derived from an EMBL/GenBank/DDBJ whole genome shotgun (WGS) entry which is preliminary data.</text>
</comment>
<dbReference type="Gene3D" id="3.30.70.860">
    <property type="match status" value="1"/>
</dbReference>
<organism evidence="2 3">
    <name type="scientific">Endozoicomonas elysicola</name>
    <dbReference type="NCBI Taxonomy" id="305900"/>
    <lineage>
        <taxon>Bacteria</taxon>
        <taxon>Pseudomonadati</taxon>
        <taxon>Pseudomonadota</taxon>
        <taxon>Gammaproteobacteria</taxon>
        <taxon>Oceanospirillales</taxon>
        <taxon>Endozoicomonadaceae</taxon>
        <taxon>Endozoicomonas</taxon>
    </lineage>
</organism>
<name>A0A081KFK9_9GAMM</name>
<evidence type="ECO:0000313" key="2">
    <source>
        <dbReference type="EMBL" id="KEI72935.1"/>
    </source>
</evidence>
<keyword evidence="3" id="KW-1185">Reference proteome</keyword>
<dbReference type="EMBL" id="JOJP01000001">
    <property type="protein sequence ID" value="KEI72935.1"/>
    <property type="molecule type" value="Genomic_DNA"/>
</dbReference>
<reference evidence="2 3" key="1">
    <citation type="submission" date="2014-06" db="EMBL/GenBank/DDBJ databases">
        <title>Whole Genome Sequences of Three Symbiotic Endozoicomonas Bacteria.</title>
        <authorList>
            <person name="Neave M.J."/>
            <person name="Apprill A."/>
            <person name="Voolstra C.R."/>
        </authorList>
    </citation>
    <scope>NUCLEOTIDE SEQUENCE [LARGE SCALE GENOMIC DNA]</scope>
    <source>
        <strain evidence="2 3">DSM 22380</strain>
    </source>
</reference>
<dbReference type="PANTHER" id="PTHR38769">
    <property type="entry name" value="UPF0381 PROTEIN YFCZ-RELATED"/>
    <property type="match status" value="1"/>
</dbReference>
<evidence type="ECO:0000256" key="1">
    <source>
        <dbReference type="ARBA" id="ARBA00006201"/>
    </source>
</evidence>
<sequence length="91" mass="10062">MNEKDQYESLACNCVEVGTIIREDDTVLTIDLSGANAESRFDTLKEEATKIGSGNCKITSETVDENGQTVIRAMFDFDCTAEKLIFQMKNG</sequence>
<dbReference type="AlphaFoldDB" id="A0A081KFK9"/>